<protein>
    <recommendedName>
        <fullName evidence="2">ATP-grasp domain-containing protein</fullName>
    </recommendedName>
</protein>
<reference evidence="5" key="1">
    <citation type="submission" date="2015-07" db="EMBL/GenBank/DDBJ databases">
        <title>Genome sequencing project for genomic taxonomy and phylogenomics of Bacillus-like bacteria.</title>
        <authorList>
            <person name="Liu B."/>
            <person name="Wang J."/>
            <person name="Zhu Y."/>
            <person name="Liu G."/>
            <person name="Chen Q."/>
            <person name="Chen Z."/>
            <person name="Lan J."/>
            <person name="Che J."/>
            <person name="Ge C."/>
            <person name="Shi H."/>
            <person name="Pan Z."/>
            <person name="Liu X."/>
        </authorList>
    </citation>
    <scope>NUCLEOTIDE SEQUENCE [LARGE SCALE GENOMIC DNA]</scope>
    <source>
        <strain evidence="5">DSM 9887</strain>
    </source>
</reference>
<comment type="caution">
    <text evidence="4">The sequence shown here is derived from an EMBL/GenBank/DDBJ whole genome shotgun (WGS) entry which is preliminary data.</text>
</comment>
<keyword evidence="1" id="KW-0547">Nucleotide-binding</keyword>
<evidence type="ECO:0000313" key="3">
    <source>
        <dbReference type="EMBL" id="GED70074.1"/>
    </source>
</evidence>
<gene>
    <name evidence="4" type="ORF">ADS79_16460</name>
    <name evidence="3" type="ORF">BRE01_37760</name>
</gene>
<reference evidence="3 6" key="3">
    <citation type="submission" date="2019-06" db="EMBL/GenBank/DDBJ databases">
        <title>Whole genome shotgun sequence of Brevibacillus reuszeri NBRC 15719.</title>
        <authorList>
            <person name="Hosoyama A."/>
            <person name="Uohara A."/>
            <person name="Ohji S."/>
            <person name="Ichikawa N."/>
        </authorList>
    </citation>
    <scope>NUCLEOTIDE SEQUENCE [LARGE SCALE GENOMIC DNA]</scope>
    <source>
        <strain evidence="3 6">NBRC 15719</strain>
    </source>
</reference>
<evidence type="ECO:0000256" key="1">
    <source>
        <dbReference type="PROSITE-ProRule" id="PRU00409"/>
    </source>
</evidence>
<accession>A0A0K9YQQ4</accession>
<organism evidence="4 5">
    <name type="scientific">Brevibacillus reuszeri</name>
    <dbReference type="NCBI Taxonomy" id="54915"/>
    <lineage>
        <taxon>Bacteria</taxon>
        <taxon>Bacillati</taxon>
        <taxon>Bacillota</taxon>
        <taxon>Bacilli</taxon>
        <taxon>Bacillales</taxon>
        <taxon>Paenibacillaceae</taxon>
        <taxon>Brevibacillus</taxon>
    </lineage>
</organism>
<reference evidence="4" key="2">
    <citation type="submission" date="2015-07" db="EMBL/GenBank/DDBJ databases">
        <title>MeaNS - Measles Nucleotide Surveillance Program.</title>
        <authorList>
            <person name="Tran T."/>
            <person name="Druce J."/>
        </authorList>
    </citation>
    <scope>NUCLEOTIDE SEQUENCE</scope>
    <source>
        <strain evidence="4">DSM 9887</strain>
    </source>
</reference>
<dbReference type="EMBL" id="LGIQ01000009">
    <property type="protein sequence ID" value="KNB70510.1"/>
    <property type="molecule type" value="Genomic_DNA"/>
</dbReference>
<dbReference type="GO" id="GO:0046872">
    <property type="term" value="F:metal ion binding"/>
    <property type="evidence" value="ECO:0007669"/>
    <property type="project" value="InterPro"/>
</dbReference>
<keyword evidence="6" id="KW-1185">Reference proteome</keyword>
<dbReference type="GO" id="GO:0005524">
    <property type="term" value="F:ATP binding"/>
    <property type="evidence" value="ECO:0007669"/>
    <property type="project" value="UniProtKB-UniRule"/>
</dbReference>
<keyword evidence="1" id="KW-0067">ATP-binding</keyword>
<sequence length="409" mass="46404">MIIEDFIAKRRSTIMLTGGRAPVSLDLARSFHNTGHRVLVAESARYHVCRVSRAVERNFLVPAPNTDTEAFLQDLESIVTSEQVDVLIPTCEEIFFVAKGLDRLRRHCKVWTPPIEQLGELHDKWRFVLLARRHGLTVPRSELISTHEEWLTLAAKERQGECLVLKPAYSRFASRVLFLSREDHPDKRRRFLANNMNAVTPQTPWVAQQRIYGRDICTYSVAFEGELIAHTAYPSRYRIGQGASVYFEPIEHESSREWVRKFVKATQFTGQIAFDFIEEEGSGLFALECNPRATSGVHLFGASGGLVQAFLQPNALQKSGTVLTPKMSSRAMLAAPMFAAGFRSIRNFRELGAWSRAFRIARDVVYNPMDMRPVAEQLRVLAEAWRTSRKHGISLVEATTIDIEWNGDA</sequence>
<feature type="domain" description="ATP-grasp" evidence="2">
    <location>
        <begin position="128"/>
        <end position="317"/>
    </location>
</feature>
<evidence type="ECO:0000313" key="6">
    <source>
        <dbReference type="Proteomes" id="UP000319578"/>
    </source>
</evidence>
<dbReference type="PROSITE" id="PS50975">
    <property type="entry name" value="ATP_GRASP"/>
    <property type="match status" value="1"/>
</dbReference>
<dbReference type="OrthoDB" id="40611at2"/>
<evidence type="ECO:0000313" key="4">
    <source>
        <dbReference type="EMBL" id="KNB70510.1"/>
    </source>
</evidence>
<dbReference type="STRING" id="54915.ADS79_16460"/>
<dbReference type="Proteomes" id="UP000036834">
    <property type="component" value="Unassembled WGS sequence"/>
</dbReference>
<dbReference type="AlphaFoldDB" id="A0A0K9YQQ4"/>
<dbReference type="SUPFAM" id="SSF56059">
    <property type="entry name" value="Glutathione synthetase ATP-binding domain-like"/>
    <property type="match status" value="1"/>
</dbReference>
<dbReference type="Gene3D" id="3.40.50.20">
    <property type="match status" value="1"/>
</dbReference>
<dbReference type="InterPro" id="IPR011761">
    <property type="entry name" value="ATP-grasp"/>
</dbReference>
<dbReference type="RefSeq" id="WP_049739501.1">
    <property type="nucleotide sequence ID" value="NZ_BJON01000014.1"/>
</dbReference>
<dbReference type="Gene3D" id="3.30.470.20">
    <property type="entry name" value="ATP-grasp fold, B domain"/>
    <property type="match status" value="1"/>
</dbReference>
<dbReference type="PATRIC" id="fig|54915.3.peg.2341"/>
<dbReference type="EMBL" id="BJON01000014">
    <property type="protein sequence ID" value="GED70074.1"/>
    <property type="molecule type" value="Genomic_DNA"/>
</dbReference>
<dbReference type="Proteomes" id="UP000319578">
    <property type="component" value="Unassembled WGS sequence"/>
</dbReference>
<name>A0A0K9YQQ4_9BACL</name>
<evidence type="ECO:0000313" key="5">
    <source>
        <dbReference type="Proteomes" id="UP000036834"/>
    </source>
</evidence>
<proteinExistence type="predicted"/>
<evidence type="ECO:0000259" key="2">
    <source>
        <dbReference type="PROSITE" id="PS50975"/>
    </source>
</evidence>